<evidence type="ECO:0000313" key="4">
    <source>
        <dbReference type="Proteomes" id="UP000198406"/>
    </source>
</evidence>
<feature type="transmembrane region" description="Helical" evidence="2">
    <location>
        <begin position="21"/>
        <end position="38"/>
    </location>
</feature>
<dbReference type="Proteomes" id="UP000198406">
    <property type="component" value="Unassembled WGS sequence"/>
</dbReference>
<keyword evidence="2" id="KW-0812">Transmembrane</keyword>
<keyword evidence="2" id="KW-0472">Membrane</keyword>
<organism evidence="3 4">
    <name type="scientific">Fistulifera solaris</name>
    <name type="common">Oleaginous diatom</name>
    <dbReference type="NCBI Taxonomy" id="1519565"/>
    <lineage>
        <taxon>Eukaryota</taxon>
        <taxon>Sar</taxon>
        <taxon>Stramenopiles</taxon>
        <taxon>Ochrophyta</taxon>
        <taxon>Bacillariophyta</taxon>
        <taxon>Bacillariophyceae</taxon>
        <taxon>Bacillariophycidae</taxon>
        <taxon>Naviculales</taxon>
        <taxon>Naviculaceae</taxon>
        <taxon>Fistulifera</taxon>
    </lineage>
</organism>
<proteinExistence type="predicted"/>
<feature type="region of interest" description="Disordered" evidence="1">
    <location>
        <begin position="51"/>
        <end position="79"/>
    </location>
</feature>
<comment type="caution">
    <text evidence="3">The sequence shown here is derived from an EMBL/GenBank/DDBJ whole genome shotgun (WGS) entry which is preliminary data.</text>
</comment>
<sequence>MPEETSQLIDTTRRQNHPPRLLCVWQLLAALALFALLAKLENEGKLESIVPMEGVSHHNNEKRNKKKTKQHAKETKKDDKKIEPIHWACEKGTYSERTLQLAYELPFIALFPDTLGQTKFEASSVVIHDDYAYAVCDSSWSLSKFRTDLQPFSPDNVQIVSTKVHSSKKQDNSGYEALVQDAGFFYVVRESIQQRDKSFHAEIEQLQVNDQQYSAVNKQMTEFEFEGDSKGFEGAIAIHDQNDGALVILALCEANHCSEERKDDVGNGKLVAMKSNGTVWTTLRIIDVPPSAAFHDYSAISILGDRVAITSQEESQVWIGRLKGLVEDGLWDIDTIEFASDEETVYDFPKDNECETIYCNIEGIHWMNEYTLLAVSDKMKGRGKQDFRCFDKDQTAHVFVLP</sequence>
<dbReference type="InParanoid" id="A0A1Z5K667"/>
<evidence type="ECO:0000313" key="3">
    <source>
        <dbReference type="EMBL" id="GAX21750.1"/>
    </source>
</evidence>
<name>A0A1Z5K667_FISSO</name>
<dbReference type="EMBL" id="BDSP01000172">
    <property type="protein sequence ID" value="GAX21750.1"/>
    <property type="molecule type" value="Genomic_DNA"/>
</dbReference>
<keyword evidence="2" id="KW-1133">Transmembrane helix</keyword>
<reference evidence="3 4" key="1">
    <citation type="journal article" date="2015" name="Plant Cell">
        <title>Oil accumulation by the oleaginous diatom Fistulifera solaris as revealed by the genome and transcriptome.</title>
        <authorList>
            <person name="Tanaka T."/>
            <person name="Maeda Y."/>
            <person name="Veluchamy A."/>
            <person name="Tanaka M."/>
            <person name="Abida H."/>
            <person name="Marechal E."/>
            <person name="Bowler C."/>
            <person name="Muto M."/>
            <person name="Sunaga Y."/>
            <person name="Tanaka M."/>
            <person name="Yoshino T."/>
            <person name="Taniguchi T."/>
            <person name="Fukuda Y."/>
            <person name="Nemoto M."/>
            <person name="Matsumoto M."/>
            <person name="Wong P.S."/>
            <person name="Aburatani S."/>
            <person name="Fujibuchi W."/>
        </authorList>
    </citation>
    <scope>NUCLEOTIDE SEQUENCE [LARGE SCALE GENOMIC DNA]</scope>
    <source>
        <strain evidence="3 4">JPCC DA0580</strain>
    </source>
</reference>
<protein>
    <submittedName>
        <fullName evidence="3">Uncharacterized protein</fullName>
    </submittedName>
</protein>
<evidence type="ECO:0000256" key="1">
    <source>
        <dbReference type="SAM" id="MobiDB-lite"/>
    </source>
</evidence>
<dbReference type="OrthoDB" id="340166at2759"/>
<dbReference type="AlphaFoldDB" id="A0A1Z5K667"/>
<evidence type="ECO:0000256" key="2">
    <source>
        <dbReference type="SAM" id="Phobius"/>
    </source>
</evidence>
<gene>
    <name evidence="3" type="ORF">FisN_31Lh038</name>
</gene>
<accession>A0A1Z5K667</accession>
<keyword evidence="4" id="KW-1185">Reference proteome</keyword>